<dbReference type="Gene3D" id="3.40.50.1820">
    <property type="entry name" value="alpha/beta hydrolase"/>
    <property type="match status" value="1"/>
</dbReference>
<protein>
    <submittedName>
        <fullName evidence="1">Uncharacterized protein</fullName>
    </submittedName>
</protein>
<organism evidence="1">
    <name type="scientific">Spongospora subterranea</name>
    <dbReference type="NCBI Taxonomy" id="70186"/>
    <lineage>
        <taxon>Eukaryota</taxon>
        <taxon>Sar</taxon>
        <taxon>Rhizaria</taxon>
        <taxon>Endomyxa</taxon>
        <taxon>Phytomyxea</taxon>
        <taxon>Plasmodiophorida</taxon>
        <taxon>Plasmodiophoridae</taxon>
        <taxon>Spongospora</taxon>
    </lineage>
</organism>
<dbReference type="EMBL" id="HACM01004275">
    <property type="protein sequence ID" value="CRZ04717.1"/>
    <property type="molecule type" value="Transcribed_RNA"/>
</dbReference>
<reference evidence="1" key="1">
    <citation type="submission" date="2015-04" db="EMBL/GenBank/DDBJ databases">
        <title>The genome sequence of the plant pathogenic Rhizarian Plasmodiophora brassicae reveals insights in its biotrophic life cycle and the origin of chitin synthesis.</title>
        <authorList>
            <person name="Schwelm A."/>
            <person name="Fogelqvist J."/>
            <person name="Knaust A."/>
            <person name="Julke S."/>
            <person name="Lilja T."/>
            <person name="Dhandapani V."/>
            <person name="Bonilla-Rosso G."/>
            <person name="Karlsson M."/>
            <person name="Shevchenko A."/>
            <person name="Choi S.R."/>
            <person name="Kim H.G."/>
            <person name="Park J.Y."/>
            <person name="Lim Y.P."/>
            <person name="Ludwig-Muller J."/>
            <person name="Dixelius C."/>
        </authorList>
    </citation>
    <scope>NUCLEOTIDE SEQUENCE</scope>
    <source>
        <tissue evidence="1">Potato root galls</tissue>
    </source>
</reference>
<name>A0A0H5QSQ6_9EUKA</name>
<sequence length="171" mass="19373">MAALRWSLDNWTSRLANIDGMEDGSKGHHIRGSRLQEFPARFGNLLESPNVRLRSISSGEIIDMLVDANNAISYVFDHIHEYGGDVRNVTLAGQVHQYDCKENDRLTNCRQSAGAHLSSLCLLRQSQWERVESRVAWKTSCLRRFIGKSVCWIQTRSNTPGTLKVFPGRTI</sequence>
<dbReference type="AlphaFoldDB" id="A0A0H5QSQ6"/>
<evidence type="ECO:0000313" key="1">
    <source>
        <dbReference type="EMBL" id="CRZ04717.1"/>
    </source>
</evidence>
<accession>A0A0H5QSQ6</accession>
<dbReference type="InterPro" id="IPR029058">
    <property type="entry name" value="AB_hydrolase_fold"/>
</dbReference>
<dbReference type="SUPFAM" id="SSF53474">
    <property type="entry name" value="alpha/beta-Hydrolases"/>
    <property type="match status" value="1"/>
</dbReference>
<proteinExistence type="predicted"/>